<name>A0A2G3DS20_9FIRM</name>
<dbReference type="Proteomes" id="UP000225889">
    <property type="component" value="Unassembled WGS sequence"/>
</dbReference>
<keyword evidence="2" id="KW-0812">Transmembrane</keyword>
<reference evidence="3" key="1">
    <citation type="submission" date="2017-10" db="EMBL/GenBank/DDBJ databases">
        <title>Resolving the taxonomy of Roseburia spp., Eubacterium rectale and Agathobacter spp. through phylogenomic analysis.</title>
        <authorList>
            <person name="Sheridan P.O."/>
            <person name="Walker A.W."/>
            <person name="Duncan S.H."/>
            <person name="Scott K.P."/>
            <person name="Toole P.W.O."/>
            <person name="Luis P."/>
            <person name="Flint H.J."/>
        </authorList>
    </citation>
    <scope>NUCLEOTIDE SEQUENCE [LARGE SCALE GENOMIC DNA]</scope>
    <source>
        <strain evidence="4">JK10</strain>
        <strain evidence="3">JK626</strain>
    </source>
</reference>
<gene>
    <name evidence="4" type="ORF">CSX00_02730</name>
    <name evidence="3" type="ORF">CSX01_14510</name>
</gene>
<sequence length="108" mass="12800">MARNNRGRAVRRRARRRKKTSTGRIYVAIVMLFMIAVMAIQVIRLYDKNQELKKEEATLQEQVDAANEKSEQLKEEAEFAETDEYTEREAAEKLGLTYENWIIFRQED</sequence>
<keyword evidence="2" id="KW-1133">Transmembrane helix</keyword>
<evidence type="ECO:0000313" key="4">
    <source>
        <dbReference type="EMBL" id="PHU40882.1"/>
    </source>
</evidence>
<evidence type="ECO:0000256" key="2">
    <source>
        <dbReference type="SAM" id="Phobius"/>
    </source>
</evidence>
<dbReference type="RefSeq" id="WP_090488001.1">
    <property type="nucleotide sequence ID" value="NZ_PDYF01000083.1"/>
</dbReference>
<feature type="region of interest" description="Disordered" evidence="1">
    <location>
        <begin position="1"/>
        <end position="20"/>
    </location>
</feature>
<dbReference type="InterPro" id="IPR007060">
    <property type="entry name" value="FtsL/DivIC"/>
</dbReference>
<dbReference type="AlphaFoldDB" id="A0A2G3DS20"/>
<feature type="compositionally biased region" description="Basic and acidic residues" evidence="1">
    <location>
        <begin position="66"/>
        <end position="77"/>
    </location>
</feature>
<evidence type="ECO:0000313" key="5">
    <source>
        <dbReference type="Proteomes" id="UP000224317"/>
    </source>
</evidence>
<proteinExistence type="predicted"/>
<organism evidence="3 6">
    <name type="scientific">Pseudobutyrivibrio ruminis</name>
    <dbReference type="NCBI Taxonomy" id="46206"/>
    <lineage>
        <taxon>Bacteria</taxon>
        <taxon>Bacillati</taxon>
        <taxon>Bacillota</taxon>
        <taxon>Clostridia</taxon>
        <taxon>Lachnospirales</taxon>
        <taxon>Lachnospiraceae</taxon>
        <taxon>Pseudobutyrivibrio</taxon>
    </lineage>
</organism>
<dbReference type="Pfam" id="PF04977">
    <property type="entry name" value="DivIC"/>
    <property type="match status" value="1"/>
</dbReference>
<evidence type="ECO:0000256" key="1">
    <source>
        <dbReference type="SAM" id="MobiDB-lite"/>
    </source>
</evidence>
<evidence type="ECO:0000313" key="6">
    <source>
        <dbReference type="Proteomes" id="UP000225889"/>
    </source>
</evidence>
<feature type="region of interest" description="Disordered" evidence="1">
    <location>
        <begin position="65"/>
        <end position="84"/>
    </location>
</feature>
<dbReference type="EMBL" id="PDYH01000010">
    <property type="protein sequence ID" value="PHU40882.1"/>
    <property type="molecule type" value="Genomic_DNA"/>
</dbReference>
<comment type="caution">
    <text evidence="3">The sequence shown here is derived from an EMBL/GenBank/DDBJ whole genome shotgun (WGS) entry which is preliminary data.</text>
</comment>
<keyword evidence="5" id="KW-1185">Reference proteome</keyword>
<keyword evidence="2" id="KW-0472">Membrane</keyword>
<evidence type="ECO:0000313" key="3">
    <source>
        <dbReference type="EMBL" id="PHU33741.1"/>
    </source>
</evidence>
<dbReference type="Proteomes" id="UP000224317">
    <property type="component" value="Unassembled WGS sequence"/>
</dbReference>
<feature type="transmembrane region" description="Helical" evidence="2">
    <location>
        <begin position="21"/>
        <end position="43"/>
    </location>
</feature>
<evidence type="ECO:0008006" key="7">
    <source>
        <dbReference type="Google" id="ProtNLM"/>
    </source>
</evidence>
<dbReference type="EMBL" id="PDYF01000083">
    <property type="protein sequence ID" value="PHU33741.1"/>
    <property type="molecule type" value="Genomic_DNA"/>
</dbReference>
<protein>
    <recommendedName>
        <fullName evidence="7">Septum formation initiator</fullName>
    </recommendedName>
</protein>
<accession>A0A2G3DS20</accession>
<reference evidence="3" key="2">
    <citation type="submission" date="2017-10" db="EMBL/GenBank/DDBJ databases">
        <authorList>
            <person name="Banno H."/>
            <person name="Chua N.-H."/>
        </authorList>
    </citation>
    <scope>NUCLEOTIDE SEQUENCE [LARGE SCALE GENOMIC DNA]</scope>
    <source>
        <strain evidence="4">JK10</strain>
        <strain evidence="3">JK626</strain>
    </source>
</reference>